<comment type="catalytic activity">
    <reaction evidence="1">
        <text>a 1,2-diacyl-sn-glycero-3-phosphocholine + H2O = a 2-acyl-sn-glycero-3-phosphocholine + a fatty acid + H(+)</text>
        <dbReference type="Rhea" id="RHEA:18689"/>
        <dbReference type="ChEBI" id="CHEBI:15377"/>
        <dbReference type="ChEBI" id="CHEBI:15378"/>
        <dbReference type="ChEBI" id="CHEBI:28868"/>
        <dbReference type="ChEBI" id="CHEBI:57643"/>
        <dbReference type="ChEBI" id="CHEBI:57875"/>
        <dbReference type="EC" id="3.1.1.32"/>
    </reaction>
</comment>
<comment type="catalytic activity">
    <reaction evidence="2">
        <text>a 1,2-diacyl-sn-glycero-3-phosphocholine + H2O = a 1-acyl-sn-glycero-3-phosphocholine + a fatty acid + H(+)</text>
        <dbReference type="Rhea" id="RHEA:15801"/>
        <dbReference type="ChEBI" id="CHEBI:15377"/>
        <dbReference type="ChEBI" id="CHEBI:15378"/>
        <dbReference type="ChEBI" id="CHEBI:28868"/>
        <dbReference type="ChEBI" id="CHEBI:57643"/>
        <dbReference type="ChEBI" id="CHEBI:58168"/>
        <dbReference type="EC" id="3.1.1.4"/>
    </reaction>
</comment>
<evidence type="ECO:0000313" key="21">
    <source>
        <dbReference type="EMBL" id="ADZ80982.1"/>
    </source>
</evidence>
<dbReference type="KEGG" id="shg:Sph21_4465"/>
<evidence type="ECO:0000256" key="3">
    <source>
        <dbReference type="ARBA" id="ARBA00004571"/>
    </source>
</evidence>
<dbReference type="GO" id="GO:0046872">
    <property type="term" value="F:metal ion binding"/>
    <property type="evidence" value="ECO:0007669"/>
    <property type="project" value="UniProtKB-KW"/>
</dbReference>
<gene>
    <name evidence="21" type="ordered locus">Sph21_4465</name>
</gene>
<evidence type="ECO:0000256" key="16">
    <source>
        <dbReference type="ARBA" id="ARBA00023136"/>
    </source>
</evidence>
<keyword evidence="14" id="KW-0442">Lipid degradation</keyword>
<evidence type="ECO:0000256" key="14">
    <source>
        <dbReference type="ARBA" id="ARBA00022963"/>
    </source>
</evidence>
<dbReference type="PATRIC" id="fig|743722.3.peg.4753"/>
<dbReference type="AlphaFoldDB" id="F4C2S0"/>
<name>F4C2S0_SPHS2</name>
<feature type="binding site" description="in dimeric form" evidence="20">
    <location>
        <position position="112"/>
    </location>
    <ligand>
        <name>Ca(2+)</name>
        <dbReference type="ChEBI" id="CHEBI:29108"/>
        <label>1</label>
    </ligand>
</feature>
<dbReference type="EC" id="3.1.1.32" evidence="6"/>
<evidence type="ECO:0000256" key="7">
    <source>
        <dbReference type="ARBA" id="ARBA00013278"/>
    </source>
</evidence>
<keyword evidence="15" id="KW-0443">Lipid metabolism</keyword>
<dbReference type="Gene3D" id="2.40.230.10">
    <property type="entry name" value="Phospholipase A1"/>
    <property type="match status" value="1"/>
</dbReference>
<dbReference type="eggNOG" id="COG2829">
    <property type="taxonomic scope" value="Bacteria"/>
</dbReference>
<dbReference type="PANTHER" id="PTHR40457:SF1">
    <property type="entry name" value="PHOSPHOLIPASE A1"/>
    <property type="match status" value="1"/>
</dbReference>
<evidence type="ECO:0000256" key="12">
    <source>
        <dbReference type="ARBA" id="ARBA00022801"/>
    </source>
</evidence>
<comment type="similarity">
    <text evidence="4">Belongs to the phospholipase A1 family.</text>
</comment>
<dbReference type="InterPro" id="IPR003187">
    <property type="entry name" value="PLipase_A1"/>
</dbReference>
<dbReference type="Pfam" id="PF02253">
    <property type="entry name" value="PLA1"/>
    <property type="match status" value="1"/>
</dbReference>
<dbReference type="GO" id="GO:0009279">
    <property type="term" value="C:cell outer membrane"/>
    <property type="evidence" value="ECO:0007669"/>
    <property type="project" value="UniProtKB-SubCell"/>
</dbReference>
<feature type="binding site" description="in dimeric form" evidence="20">
    <location>
        <position position="151"/>
    </location>
    <ligand>
        <name>Ca(2+)</name>
        <dbReference type="ChEBI" id="CHEBI:29108"/>
        <label>1</label>
    </ligand>
</feature>
<accession>F4C2S0</accession>
<evidence type="ECO:0000256" key="18">
    <source>
        <dbReference type="ARBA" id="ARBA00032375"/>
    </source>
</evidence>
<dbReference type="EC" id="3.1.1.4" evidence="7"/>
<dbReference type="PRINTS" id="PR01486">
    <property type="entry name" value="PHPHLIPASEA1"/>
</dbReference>
<proteinExistence type="inferred from homology"/>
<evidence type="ECO:0000256" key="15">
    <source>
        <dbReference type="ARBA" id="ARBA00023098"/>
    </source>
</evidence>
<feature type="active site" description="Nucleophile" evidence="19">
    <location>
        <position position="148"/>
    </location>
</feature>
<evidence type="ECO:0000256" key="8">
    <source>
        <dbReference type="ARBA" id="ARBA00022452"/>
    </source>
</evidence>
<feature type="binding site" description="in dimeric form" evidence="20">
    <location>
        <position position="189"/>
    </location>
    <ligand>
        <name>Ca(2+)</name>
        <dbReference type="ChEBI" id="CHEBI:29108"/>
        <label>1</label>
    </ligand>
</feature>
<evidence type="ECO:0000256" key="1">
    <source>
        <dbReference type="ARBA" id="ARBA00000111"/>
    </source>
</evidence>
<keyword evidence="16" id="KW-0472">Membrane</keyword>
<evidence type="ECO:0000256" key="11">
    <source>
        <dbReference type="ARBA" id="ARBA00022729"/>
    </source>
</evidence>
<dbReference type="PANTHER" id="PTHR40457">
    <property type="entry name" value="PHOSPHOLIPASE A1"/>
    <property type="match status" value="1"/>
</dbReference>
<evidence type="ECO:0000256" key="9">
    <source>
        <dbReference type="ARBA" id="ARBA00022692"/>
    </source>
</evidence>
<comment type="subunit">
    <text evidence="5">Homodimer; dimerization is reversible, and the dimeric form is the active one.</text>
</comment>
<protein>
    <recommendedName>
        <fullName evidence="18">Phosphatidylcholine 1-acylhydrolase</fullName>
        <ecNumber evidence="6">3.1.1.32</ecNumber>
        <ecNumber evidence="7">3.1.1.4</ecNumber>
    </recommendedName>
</protein>
<dbReference type="SUPFAM" id="SSF56931">
    <property type="entry name" value="Outer membrane phospholipase A (OMPLA)"/>
    <property type="match status" value="1"/>
</dbReference>
<keyword evidence="10 20" id="KW-0479">Metal-binding</keyword>
<evidence type="ECO:0000256" key="4">
    <source>
        <dbReference type="ARBA" id="ARBA00010525"/>
    </source>
</evidence>
<organism evidence="21">
    <name type="scientific">Sphingobacterium sp. (strain 21)</name>
    <dbReference type="NCBI Taxonomy" id="743722"/>
    <lineage>
        <taxon>Bacteria</taxon>
        <taxon>Pseudomonadati</taxon>
        <taxon>Bacteroidota</taxon>
        <taxon>Sphingobacteriia</taxon>
        <taxon>Sphingobacteriales</taxon>
        <taxon>Sphingobacteriaceae</taxon>
        <taxon>Sphingobacterium</taxon>
    </lineage>
</organism>
<dbReference type="InterPro" id="IPR036541">
    <property type="entry name" value="PLipase_A1_sf"/>
</dbReference>
<evidence type="ECO:0000256" key="10">
    <source>
        <dbReference type="ARBA" id="ARBA00022723"/>
    </source>
</evidence>
<evidence type="ECO:0000256" key="13">
    <source>
        <dbReference type="ARBA" id="ARBA00022837"/>
    </source>
</evidence>
<evidence type="ECO:0000256" key="6">
    <source>
        <dbReference type="ARBA" id="ARBA00013179"/>
    </source>
</evidence>
<evidence type="ECO:0000256" key="19">
    <source>
        <dbReference type="PIRSR" id="PIRSR603187-1"/>
    </source>
</evidence>
<feature type="binding site" description="in dimeric form" evidence="20">
    <location>
        <position position="156"/>
    </location>
    <ligand>
        <name>Ca(2+)</name>
        <dbReference type="ChEBI" id="CHEBI:29108"/>
        <label>1</label>
    </ligand>
</feature>
<sequence>MMRYQSWQRLWFTGFSVFIIWLCPSLSKAQLIERDSAFTSSEAITGHPGFSIHRDNYFITGIPMNQQPTRNNSDIKYQISFKQRLRKTPLPGGLFPYITYSQKAFWDIYRDSKPFDEINFNPGLALVRPFFLKGHRLAYATLSLEHESNGRDSIYSRSWNFMAFSLRSQLDEHWIVGLRFWLPMSYKDDNPDLMDYVGYAEANATYRIKPDKWSVDITAKKGKGWNRRGSIQAQLNWRPFKDENQYLMLQWFQGYGESLIDYREHTSMIRIGFMLKATTLGIY</sequence>
<keyword evidence="13 20" id="KW-0106">Calcium</keyword>
<keyword evidence="8" id="KW-1134">Transmembrane beta strand</keyword>
<feature type="active site" description="Proton acceptor" evidence="19">
    <location>
        <position position="146"/>
    </location>
</feature>
<dbReference type="HOGENOM" id="CLU_045813_3_1_10"/>
<dbReference type="GO" id="GO:0016042">
    <property type="term" value="P:lipid catabolic process"/>
    <property type="evidence" value="ECO:0007669"/>
    <property type="project" value="UniProtKB-KW"/>
</dbReference>
<evidence type="ECO:0000256" key="17">
    <source>
        <dbReference type="ARBA" id="ARBA00023237"/>
    </source>
</evidence>
<keyword evidence="12" id="KW-0378">Hydrolase</keyword>
<comment type="cofactor">
    <cofactor evidence="20">
        <name>Ca(2+)</name>
        <dbReference type="ChEBI" id="CHEBI:29108"/>
    </cofactor>
    <text evidence="20">Binds 1 Ca(2+) ion per monomer.</text>
</comment>
<keyword evidence="17" id="KW-0998">Cell outer membrane</keyword>
<evidence type="ECO:0000256" key="20">
    <source>
        <dbReference type="PIRSR" id="PIRSR603187-2"/>
    </source>
</evidence>
<dbReference type="EMBL" id="CP002584">
    <property type="protein sequence ID" value="ADZ80982.1"/>
    <property type="molecule type" value="Genomic_DNA"/>
</dbReference>
<dbReference type="STRING" id="743722.Sph21_4465"/>
<reference evidence="21" key="1">
    <citation type="submission" date="2011-03" db="EMBL/GenBank/DDBJ databases">
        <title>Complete sequence of Sphingobacterium sp. 21.</title>
        <authorList>
            <consortium name="US DOE Joint Genome Institute"/>
            <person name="Lucas S."/>
            <person name="Copeland A."/>
            <person name="Lapidus A."/>
            <person name="Cheng J.-F."/>
            <person name="Goodwin L."/>
            <person name="Pitluck S."/>
            <person name="Davenport K."/>
            <person name="Detter J.C."/>
            <person name="Han C."/>
            <person name="Tapia R."/>
            <person name="Land M."/>
            <person name="Hauser L."/>
            <person name="Kyrpides N."/>
            <person name="Ivanova N."/>
            <person name="Ovchinnikova G."/>
            <person name="Pagani I."/>
            <person name="Siebers A.K."/>
            <person name="Allgaier M."/>
            <person name="Thelen M.P."/>
            <person name="Hugenholtz P."/>
            <person name="Woyke T."/>
        </authorList>
    </citation>
    <scope>NUCLEOTIDE SEQUENCE</scope>
    <source>
        <strain evidence="21">21</strain>
    </source>
</reference>
<evidence type="ECO:0000256" key="5">
    <source>
        <dbReference type="ARBA" id="ARBA00011702"/>
    </source>
</evidence>
<evidence type="ECO:0000256" key="2">
    <source>
        <dbReference type="ARBA" id="ARBA00001604"/>
    </source>
</evidence>
<keyword evidence="11" id="KW-0732">Signal</keyword>
<dbReference type="GO" id="GO:0008970">
    <property type="term" value="F:phospholipase A1 activity"/>
    <property type="evidence" value="ECO:0007669"/>
    <property type="project" value="UniProtKB-EC"/>
</dbReference>
<comment type="subcellular location">
    <subcellularLocation>
        <location evidence="3">Cell outer membrane</location>
        <topology evidence="3">Multi-pass membrane protein</topology>
    </subcellularLocation>
</comment>
<keyword evidence="9" id="KW-0812">Transmembrane</keyword>
<dbReference type="GO" id="GO:0004623">
    <property type="term" value="F:phospholipase A2 activity"/>
    <property type="evidence" value="ECO:0007669"/>
    <property type="project" value="UniProtKB-EC"/>
</dbReference>